<dbReference type="GO" id="GO:0005835">
    <property type="term" value="C:fatty acid synthase complex"/>
    <property type="evidence" value="ECO:0007669"/>
    <property type="project" value="InterPro"/>
</dbReference>
<dbReference type="InterPro" id="IPR029069">
    <property type="entry name" value="HotDog_dom_sf"/>
</dbReference>
<dbReference type="OrthoDB" id="9774179at2"/>
<dbReference type="GO" id="GO:0006633">
    <property type="term" value="P:fatty acid biosynthetic process"/>
    <property type="evidence" value="ECO:0007669"/>
    <property type="project" value="InterPro"/>
</dbReference>
<dbReference type="Gene3D" id="3.10.129.10">
    <property type="entry name" value="Hotdog Thioesterase"/>
    <property type="match status" value="1"/>
</dbReference>
<dbReference type="CDD" id="cd03449">
    <property type="entry name" value="R_hydratase"/>
    <property type="match status" value="1"/>
</dbReference>
<evidence type="ECO:0000259" key="5">
    <source>
        <dbReference type="Pfam" id="PF01575"/>
    </source>
</evidence>
<dbReference type="SUPFAM" id="SSF54637">
    <property type="entry name" value="Thioesterase/thiol ester dehydrase-isomerase"/>
    <property type="match status" value="1"/>
</dbReference>
<dbReference type="InterPro" id="IPR050500">
    <property type="entry name" value="Phos_Acetyltrans/Butyryltrans"/>
</dbReference>
<evidence type="ECO:0000313" key="7">
    <source>
        <dbReference type="Proteomes" id="UP000315949"/>
    </source>
</evidence>
<dbReference type="RefSeq" id="WP_146313032.1">
    <property type="nucleotide sequence ID" value="NZ_VOHE01000006.1"/>
</dbReference>
<evidence type="ECO:0000259" key="4">
    <source>
        <dbReference type="Pfam" id="PF01515"/>
    </source>
</evidence>
<dbReference type="NCBIfam" id="NF006045">
    <property type="entry name" value="PRK08190.1"/>
    <property type="match status" value="1"/>
</dbReference>
<keyword evidence="1 6" id="KW-0808">Transferase</keyword>
<dbReference type="InterPro" id="IPR002539">
    <property type="entry name" value="MaoC-like_dom"/>
</dbReference>
<dbReference type="Pfam" id="PF01515">
    <property type="entry name" value="PTA_PTB"/>
    <property type="match status" value="1"/>
</dbReference>
<evidence type="ECO:0000256" key="3">
    <source>
        <dbReference type="ARBA" id="ARBA00023315"/>
    </source>
</evidence>
<sequence length="474" mass="49820">MNLPPRDDDLRVLRNRTFDELSVGDCASIERTLAQEDIQLFALLSGDLNPTHVDPEFAASTRYSGVIAHGMWGGALISAVLGTRLPGPGTIYLGQTLRFLAPVRIGDRLTIQVTVTALEPGRRLVTLACKGTNQRGEVAIEGEAQVIAPDERIERPRTALPEIRLDVAGDDGLSRLLAHVATLEPVKVAVVHPCDPLSLAGAMDARDAGLIDPVLVAPRARLEAAAAEAGIDLAGIAVEDVPHSHAAAERAVALAREGKVEALMKGSLHTDELMGAVVSSAGGLRTKRRVSHCFVLQTPHYPRPFIVTDAAINLAPDLAQKADIVRNAIELAHVIGVERPKVAILAAVETVTPSMPATLDAAALCKMADRGQIEGGVLDGPLAFDNAVSIAAARTKGIVSDVAGQADVLVVPDLESGNMLAKQVMYMGDAASAGIVMGAKVPVVLTSRADSRESRLASCAIALMLAHRYRTAPP</sequence>
<keyword evidence="3" id="KW-0012">Acyltransferase</keyword>
<feature type="domain" description="Phosphate acetyl/butaryl transferase" evidence="4">
    <location>
        <begin position="250"/>
        <end position="462"/>
    </location>
</feature>
<evidence type="ECO:0000256" key="2">
    <source>
        <dbReference type="ARBA" id="ARBA00023239"/>
    </source>
</evidence>
<evidence type="ECO:0000256" key="1">
    <source>
        <dbReference type="ARBA" id="ARBA00022679"/>
    </source>
</evidence>
<dbReference type="Pfam" id="PF01575">
    <property type="entry name" value="MaoC_dehydratas"/>
    <property type="match status" value="1"/>
</dbReference>
<gene>
    <name evidence="6" type="ORF">FQY79_11345</name>
</gene>
<dbReference type="InterPro" id="IPR002505">
    <property type="entry name" value="PTA_PTB"/>
</dbReference>
<reference evidence="6 7" key="1">
    <citation type="submission" date="2019-07" db="EMBL/GenBank/DDBJ databases">
        <title>Luteimonas sp. YD-1 nov., isolated from acidic soil.</title>
        <authorList>
            <person name="Zhou J."/>
        </authorList>
    </citation>
    <scope>NUCLEOTIDE SEQUENCE [LARGE SCALE GENOMIC DNA]</scope>
    <source>
        <strain evidence="6 7">YD-1</strain>
    </source>
</reference>
<dbReference type="EMBL" id="VOHE01000006">
    <property type="protein sequence ID" value="TWT17911.1"/>
    <property type="molecule type" value="Genomic_DNA"/>
</dbReference>
<dbReference type="PRINTS" id="PR01483">
    <property type="entry name" value="FASYNTHASE"/>
</dbReference>
<comment type="caution">
    <text evidence="6">The sequence shown here is derived from an EMBL/GenBank/DDBJ whole genome shotgun (WGS) entry which is preliminary data.</text>
</comment>
<dbReference type="PANTHER" id="PTHR43356">
    <property type="entry name" value="PHOSPHATE ACETYLTRANSFERASE"/>
    <property type="match status" value="1"/>
</dbReference>
<dbReference type="AlphaFoldDB" id="A0A5C5TUL7"/>
<keyword evidence="2" id="KW-0456">Lyase</keyword>
<name>A0A5C5TUL7_9GAMM</name>
<keyword evidence="7" id="KW-1185">Reference proteome</keyword>
<dbReference type="Gene3D" id="3.40.718.10">
    <property type="entry name" value="Isopropylmalate Dehydrogenase"/>
    <property type="match status" value="1"/>
</dbReference>
<proteinExistence type="predicted"/>
<dbReference type="InterPro" id="IPR003965">
    <property type="entry name" value="Fatty_acid_synthase"/>
</dbReference>
<dbReference type="Proteomes" id="UP000315949">
    <property type="component" value="Unassembled WGS sequence"/>
</dbReference>
<evidence type="ECO:0000313" key="6">
    <source>
        <dbReference type="EMBL" id="TWT17911.1"/>
    </source>
</evidence>
<protein>
    <submittedName>
        <fullName evidence="6">Bifunctional enoyl-CoA hydratase/phosphate acetyltransferase</fullName>
    </submittedName>
</protein>
<dbReference type="GO" id="GO:0004312">
    <property type="term" value="F:fatty acid synthase activity"/>
    <property type="evidence" value="ECO:0007669"/>
    <property type="project" value="InterPro"/>
</dbReference>
<feature type="domain" description="MaoC-like" evidence="5">
    <location>
        <begin position="29"/>
        <end position="124"/>
    </location>
</feature>
<accession>A0A5C5TUL7</accession>
<dbReference type="NCBIfam" id="NF008852">
    <property type="entry name" value="PRK11890.1"/>
    <property type="match status" value="1"/>
</dbReference>
<dbReference type="FunFam" id="3.10.129.10:FF:000042">
    <property type="entry name" value="MaoC domain protein dehydratase"/>
    <property type="match status" value="1"/>
</dbReference>
<dbReference type="PANTHER" id="PTHR43356:SF2">
    <property type="entry name" value="PHOSPHATE ACETYLTRANSFERASE"/>
    <property type="match status" value="1"/>
</dbReference>
<dbReference type="SUPFAM" id="SSF53659">
    <property type="entry name" value="Isocitrate/Isopropylmalate dehydrogenase-like"/>
    <property type="match status" value="1"/>
</dbReference>
<organism evidence="6 7">
    <name type="scientific">Luteimonas wenzhouensis</name>
    <dbReference type="NCBI Taxonomy" id="2599615"/>
    <lineage>
        <taxon>Bacteria</taxon>
        <taxon>Pseudomonadati</taxon>
        <taxon>Pseudomonadota</taxon>
        <taxon>Gammaproteobacteria</taxon>
        <taxon>Lysobacterales</taxon>
        <taxon>Lysobacteraceae</taxon>
        <taxon>Luteimonas</taxon>
    </lineage>
</organism>
<dbReference type="GO" id="GO:0016836">
    <property type="term" value="F:hydro-lyase activity"/>
    <property type="evidence" value="ECO:0007669"/>
    <property type="project" value="UniProtKB-ARBA"/>
</dbReference>